<evidence type="ECO:0000256" key="8">
    <source>
        <dbReference type="ARBA" id="ARBA00022917"/>
    </source>
</evidence>
<dbReference type="GO" id="GO:0046872">
    <property type="term" value="F:metal ion binding"/>
    <property type="evidence" value="ECO:0007669"/>
    <property type="project" value="UniProtKB-KW"/>
</dbReference>
<dbReference type="PRINTS" id="PR00984">
    <property type="entry name" value="TRNASYNTHILE"/>
</dbReference>
<proteinExistence type="predicted"/>
<dbReference type="GO" id="GO:0002161">
    <property type="term" value="F:aminoacyl-tRNA deacylase activity"/>
    <property type="evidence" value="ECO:0007669"/>
    <property type="project" value="InterPro"/>
</dbReference>
<evidence type="ECO:0000256" key="7">
    <source>
        <dbReference type="ARBA" id="ARBA00022840"/>
    </source>
</evidence>
<dbReference type="PATRIC" id="fig|1618979.3.peg.130"/>
<dbReference type="InterPro" id="IPR014729">
    <property type="entry name" value="Rossmann-like_a/b/a_fold"/>
</dbReference>
<keyword evidence="9" id="KW-0030">Aminoacyl-tRNA synthetase</keyword>
<dbReference type="Pfam" id="PF19302">
    <property type="entry name" value="DUF5915"/>
    <property type="match status" value="1"/>
</dbReference>
<dbReference type="SUPFAM" id="SSF50677">
    <property type="entry name" value="ValRS/IleRS/LeuRS editing domain"/>
    <property type="match status" value="1"/>
</dbReference>
<dbReference type="InterPro" id="IPR023586">
    <property type="entry name" value="Ile-tRNA-ligase_type2"/>
</dbReference>
<evidence type="ECO:0000256" key="9">
    <source>
        <dbReference type="ARBA" id="ARBA00023146"/>
    </source>
</evidence>
<keyword evidence="5" id="KW-0547">Nucleotide-binding</keyword>
<dbReference type="CDD" id="cd07961">
    <property type="entry name" value="Anticodon_Ia_Ile_ABEc"/>
    <property type="match status" value="1"/>
</dbReference>
<accession>A0A0G1XQL5</accession>
<evidence type="ECO:0000256" key="4">
    <source>
        <dbReference type="ARBA" id="ARBA00022723"/>
    </source>
</evidence>
<dbReference type="InterPro" id="IPR002301">
    <property type="entry name" value="Ile-tRNA-ligase"/>
</dbReference>
<evidence type="ECO:0000256" key="2">
    <source>
        <dbReference type="ARBA" id="ARBA00022490"/>
    </source>
</evidence>
<dbReference type="EC" id="6.1.1.5" evidence="1"/>
<dbReference type="CDD" id="cd00818">
    <property type="entry name" value="IleRS_core"/>
    <property type="match status" value="1"/>
</dbReference>
<dbReference type="GO" id="GO:0004822">
    <property type="term" value="F:isoleucine-tRNA ligase activity"/>
    <property type="evidence" value="ECO:0007669"/>
    <property type="project" value="UniProtKB-EC"/>
</dbReference>
<dbReference type="Gene3D" id="3.90.740.10">
    <property type="entry name" value="Valyl/Leucyl/Isoleucyl-tRNA synthetase, editing domain"/>
    <property type="match status" value="1"/>
</dbReference>
<dbReference type="GO" id="GO:0005524">
    <property type="term" value="F:ATP binding"/>
    <property type="evidence" value="ECO:0007669"/>
    <property type="project" value="UniProtKB-KW"/>
</dbReference>
<dbReference type="PANTHER" id="PTHR42780">
    <property type="entry name" value="SOLEUCYL-TRNA SYNTHETASE"/>
    <property type="match status" value="1"/>
</dbReference>
<keyword evidence="3 14" id="KW-0436">Ligase</keyword>
<dbReference type="Pfam" id="PF00133">
    <property type="entry name" value="tRNA-synt_1"/>
    <property type="match status" value="1"/>
</dbReference>
<evidence type="ECO:0000256" key="1">
    <source>
        <dbReference type="ARBA" id="ARBA00013165"/>
    </source>
</evidence>
<comment type="catalytic activity">
    <reaction evidence="11">
        <text>tRNA(Ile) + L-isoleucine + ATP = L-isoleucyl-tRNA(Ile) + AMP + diphosphate</text>
        <dbReference type="Rhea" id="RHEA:11060"/>
        <dbReference type="Rhea" id="RHEA-COMP:9666"/>
        <dbReference type="Rhea" id="RHEA-COMP:9695"/>
        <dbReference type="ChEBI" id="CHEBI:30616"/>
        <dbReference type="ChEBI" id="CHEBI:33019"/>
        <dbReference type="ChEBI" id="CHEBI:58045"/>
        <dbReference type="ChEBI" id="CHEBI:78442"/>
        <dbReference type="ChEBI" id="CHEBI:78528"/>
        <dbReference type="ChEBI" id="CHEBI:456215"/>
        <dbReference type="EC" id="6.1.1.5"/>
    </reaction>
</comment>
<dbReference type="Gene3D" id="1.10.730.10">
    <property type="entry name" value="Isoleucyl-tRNA Synthetase, Domain 1"/>
    <property type="match status" value="1"/>
</dbReference>
<dbReference type="InterPro" id="IPR009008">
    <property type="entry name" value="Val/Leu/Ile-tRNA-synth_edit"/>
</dbReference>
<sequence>VEGSHEALRSGVRTALLAWTTTPWTLPGNVALAVGAELTYVVIEKQDEGGDGRVRFVLAKDRLAATFPDSMFEIVAEVKGSELVGTTYQPLYPFMESLVTGENKEKLDKTAYRVHPASFVTTEDGTGIVHTAVMYGADDFDLGQEVGLPKHHLVKLDGTFVEGMDFLEGRFVADEEVAVDIIKDLAHRGLLFAKAKYEHSYPHCWRCKTKVIYYAKDSWYIRMSELRDELLAQNANIHWEPDHIRDGRFGEWLREVKDWAFSRERYWGTPLPIWESEYGDQLCVGSFEELRELAKDKSLVGENFDPHRPFVDDVILVKDGKEYKRVPDVCDVWFDSGCMPYAQWHYPFENKELVDSGEAYPADYISEAIDQTRGWFYTLLAVSTLLGRERPFKNVICLGHVLDAEGKKMSKSLGNIVQPMEMIDTYGADAVRWYMYTINQPGESKRFDEKTLSDMVRKNFNLLMNVASFYEMFSTQSLNDSTTQPLHVLDRWILSRLNKLVADTTNRLEAYIVTETVRELGAFIDDLSTWYVRRSRDRMKGEDETDRRAAVSTLRTSLITLSKLMAPFAPFLAETLYKQVGGGLESVHLEDWPVADTALIDEKVLEEMGRTRSIVSKALERRSDAGINVRQVLAGMIVALPSGEFAPEYQELVKDEVNVKTIEVQKGEYAVELDLTLTPALVREGTVREIIRRVNDLRKQSGLTIEDRIELFVGGPEEVLLAVKEHETVLLQGTLAKSVRTSGDIPTTSNEFKANEFQIMVGF</sequence>
<evidence type="ECO:0000259" key="13">
    <source>
        <dbReference type="Pfam" id="PF08264"/>
    </source>
</evidence>
<keyword evidence="4" id="KW-0479">Metal-binding</keyword>
<feature type="non-terminal residue" evidence="14">
    <location>
        <position position="1"/>
    </location>
</feature>
<reference evidence="14 15" key="1">
    <citation type="journal article" date="2015" name="Nature">
        <title>rRNA introns, odd ribosomes, and small enigmatic genomes across a large radiation of phyla.</title>
        <authorList>
            <person name="Brown C.T."/>
            <person name="Hug L.A."/>
            <person name="Thomas B.C."/>
            <person name="Sharon I."/>
            <person name="Castelle C.J."/>
            <person name="Singh A."/>
            <person name="Wilkins M.J."/>
            <person name="Williams K.H."/>
            <person name="Banfield J.F."/>
        </authorList>
    </citation>
    <scope>NUCLEOTIDE SEQUENCE [LARGE SCALE GENOMIC DNA]</scope>
</reference>
<dbReference type="Gene3D" id="3.40.50.620">
    <property type="entry name" value="HUPs"/>
    <property type="match status" value="1"/>
</dbReference>
<evidence type="ECO:0000259" key="12">
    <source>
        <dbReference type="Pfam" id="PF00133"/>
    </source>
</evidence>
<feature type="domain" description="Methionyl/Valyl/Leucyl/Isoleucyl-tRNA synthetase anticodon-binding" evidence="13">
    <location>
        <begin position="490"/>
        <end position="631"/>
    </location>
</feature>
<dbReference type="AlphaFoldDB" id="A0A0G1XQL5"/>
<keyword evidence="8" id="KW-0648">Protein biosynthesis</keyword>
<dbReference type="PANTHER" id="PTHR42780:SF1">
    <property type="entry name" value="ISOLEUCINE--TRNA LIGASE, CYTOPLASMIC"/>
    <property type="match status" value="1"/>
</dbReference>
<feature type="domain" description="Aminoacyl-tRNA synthetase class Ia" evidence="12">
    <location>
        <begin position="178"/>
        <end position="437"/>
    </location>
</feature>
<keyword evidence="6" id="KW-0862">Zinc</keyword>
<evidence type="ECO:0000256" key="5">
    <source>
        <dbReference type="ARBA" id="ARBA00022741"/>
    </source>
</evidence>
<dbReference type="SUPFAM" id="SSF47323">
    <property type="entry name" value="Anticodon-binding domain of a subclass of class I aminoacyl-tRNA synthetases"/>
    <property type="match status" value="1"/>
</dbReference>
<organism evidence="14 15">
    <name type="scientific">Candidatus Uhrbacteria bacterium GW2011_GWA2_52_8d</name>
    <dbReference type="NCBI Taxonomy" id="1618979"/>
    <lineage>
        <taxon>Bacteria</taxon>
        <taxon>Candidatus Uhriibacteriota</taxon>
    </lineage>
</organism>
<dbReference type="InterPro" id="IPR033709">
    <property type="entry name" value="Anticodon_Ile_ABEc"/>
</dbReference>
<name>A0A0G1XQL5_9BACT</name>
<dbReference type="EMBL" id="LCRH01000007">
    <property type="protein sequence ID" value="KKW33216.1"/>
    <property type="molecule type" value="Genomic_DNA"/>
</dbReference>
<evidence type="ECO:0000256" key="6">
    <source>
        <dbReference type="ARBA" id="ARBA00022833"/>
    </source>
</evidence>
<comment type="caution">
    <text evidence="14">The sequence shown here is derived from an EMBL/GenBank/DDBJ whole genome shotgun (WGS) entry which is preliminary data.</text>
</comment>
<comment type="function">
    <text evidence="10">Catalyzes the attachment of isoleucine to tRNA(Ile). As IleRS can inadvertently accommodate and process structurally similar amino acids such as valine, to avoid such errors it has two additional distinct tRNA(Ile)-dependent editing activities. One activity is designated as 'pretransfer' editing and involves the hydrolysis of activated Val-AMP. The other activity is designated 'posttransfer' editing and involves deacylation of mischarged Val-tRNA(Ile).</text>
</comment>
<dbReference type="GO" id="GO:0006428">
    <property type="term" value="P:isoleucyl-tRNA aminoacylation"/>
    <property type="evidence" value="ECO:0007669"/>
    <property type="project" value="InterPro"/>
</dbReference>
<evidence type="ECO:0000256" key="3">
    <source>
        <dbReference type="ARBA" id="ARBA00022598"/>
    </source>
</evidence>
<dbReference type="InterPro" id="IPR002300">
    <property type="entry name" value="aa-tRNA-synth_Ia"/>
</dbReference>
<dbReference type="FunFam" id="3.40.50.620:FF:000075">
    <property type="entry name" value="Isoleucine--tRNA ligase"/>
    <property type="match status" value="1"/>
</dbReference>
<evidence type="ECO:0000313" key="14">
    <source>
        <dbReference type="EMBL" id="KKW33216.1"/>
    </source>
</evidence>
<protein>
    <recommendedName>
        <fullName evidence="1">isoleucine--tRNA ligase</fullName>
        <ecNumber evidence="1">6.1.1.5</ecNumber>
    </recommendedName>
</protein>
<dbReference type="Proteomes" id="UP000034054">
    <property type="component" value="Unassembled WGS sequence"/>
</dbReference>
<dbReference type="SUPFAM" id="SSF52374">
    <property type="entry name" value="Nucleotidylyl transferase"/>
    <property type="match status" value="1"/>
</dbReference>
<keyword evidence="7" id="KW-0067">ATP-binding</keyword>
<evidence type="ECO:0000256" key="10">
    <source>
        <dbReference type="ARBA" id="ARBA00025217"/>
    </source>
</evidence>
<dbReference type="InterPro" id="IPR009080">
    <property type="entry name" value="tRNAsynth_Ia_anticodon-bd"/>
</dbReference>
<evidence type="ECO:0000256" key="11">
    <source>
        <dbReference type="ARBA" id="ARBA00048359"/>
    </source>
</evidence>
<dbReference type="GO" id="GO:0000049">
    <property type="term" value="F:tRNA binding"/>
    <property type="evidence" value="ECO:0007669"/>
    <property type="project" value="InterPro"/>
</dbReference>
<gene>
    <name evidence="14" type="ORF">UY76_C0007G0012</name>
</gene>
<dbReference type="InterPro" id="IPR013155">
    <property type="entry name" value="M/V/L/I-tRNA-synth_anticd-bd"/>
</dbReference>
<keyword evidence="2" id="KW-0963">Cytoplasm</keyword>
<dbReference type="Pfam" id="PF08264">
    <property type="entry name" value="Anticodon_1"/>
    <property type="match status" value="1"/>
</dbReference>
<evidence type="ECO:0000313" key="15">
    <source>
        <dbReference type="Proteomes" id="UP000034054"/>
    </source>
</evidence>